<gene>
    <name evidence="4" type="ORF">BXZ70DRAFT_1001674</name>
</gene>
<evidence type="ECO:0000256" key="3">
    <source>
        <dbReference type="SAM" id="Phobius"/>
    </source>
</evidence>
<feature type="transmembrane region" description="Helical" evidence="3">
    <location>
        <begin position="163"/>
        <end position="184"/>
    </location>
</feature>
<evidence type="ECO:0000256" key="1">
    <source>
        <dbReference type="SAM" id="Coils"/>
    </source>
</evidence>
<keyword evidence="3" id="KW-0472">Membrane</keyword>
<feature type="coiled-coil region" evidence="1">
    <location>
        <begin position="29"/>
        <end position="56"/>
    </location>
</feature>
<reference evidence="4" key="1">
    <citation type="journal article" date="2021" name="New Phytol.">
        <title>Evolutionary innovations through gain and loss of genes in the ectomycorrhizal Boletales.</title>
        <authorList>
            <person name="Wu G."/>
            <person name="Miyauchi S."/>
            <person name="Morin E."/>
            <person name="Kuo A."/>
            <person name="Drula E."/>
            <person name="Varga T."/>
            <person name="Kohler A."/>
            <person name="Feng B."/>
            <person name="Cao Y."/>
            <person name="Lipzen A."/>
            <person name="Daum C."/>
            <person name="Hundley H."/>
            <person name="Pangilinan J."/>
            <person name="Johnson J."/>
            <person name="Barry K."/>
            <person name="LaButti K."/>
            <person name="Ng V."/>
            <person name="Ahrendt S."/>
            <person name="Min B."/>
            <person name="Choi I.G."/>
            <person name="Park H."/>
            <person name="Plett J.M."/>
            <person name="Magnuson J."/>
            <person name="Spatafora J.W."/>
            <person name="Nagy L.G."/>
            <person name="Henrissat B."/>
            <person name="Grigoriev I.V."/>
            <person name="Yang Z.L."/>
            <person name="Xu J."/>
            <person name="Martin F.M."/>
        </authorList>
    </citation>
    <scope>NUCLEOTIDE SEQUENCE</scope>
    <source>
        <strain evidence="4">KKN 215</strain>
    </source>
</reference>
<keyword evidence="3" id="KW-0812">Transmembrane</keyword>
<feature type="region of interest" description="Disordered" evidence="2">
    <location>
        <begin position="1"/>
        <end position="24"/>
    </location>
</feature>
<evidence type="ECO:0000256" key="2">
    <source>
        <dbReference type="SAM" id="MobiDB-lite"/>
    </source>
</evidence>
<dbReference type="Proteomes" id="UP000813824">
    <property type="component" value="Unassembled WGS sequence"/>
</dbReference>
<evidence type="ECO:0000313" key="5">
    <source>
        <dbReference type="Proteomes" id="UP000813824"/>
    </source>
</evidence>
<evidence type="ECO:0000313" key="4">
    <source>
        <dbReference type="EMBL" id="KAH8093295.1"/>
    </source>
</evidence>
<dbReference type="AlphaFoldDB" id="A0A8K0UIK8"/>
<accession>A0A8K0UIK8</accession>
<keyword evidence="5" id="KW-1185">Reference proteome</keyword>
<sequence length="203" mass="22826">MEQPPAPSTSNRTSTTSDSHYAGNLESVYEATTRRAQQYEAHMKDLEVKLAEDLSNSRAIDTHLRDLMEGLKHTQQRSQSALASTVPQIMHSLRHDLTALDTLGERLPEVGRQITDIRNVYDSGRGKAVDLMNALEWLNTPVPLRLRTVIFTDEAPVSVRVKALIRLLFALVFLACAWIAWITLRGAVRAHRQRLVWGDGLMS</sequence>
<proteinExistence type="predicted"/>
<keyword evidence="1" id="KW-0175">Coiled coil</keyword>
<comment type="caution">
    <text evidence="4">The sequence shown here is derived from an EMBL/GenBank/DDBJ whole genome shotgun (WGS) entry which is preliminary data.</text>
</comment>
<dbReference type="OrthoDB" id="2788977at2759"/>
<keyword evidence="3" id="KW-1133">Transmembrane helix</keyword>
<organism evidence="4 5">
    <name type="scientific">Cristinia sonorae</name>
    <dbReference type="NCBI Taxonomy" id="1940300"/>
    <lineage>
        <taxon>Eukaryota</taxon>
        <taxon>Fungi</taxon>
        <taxon>Dikarya</taxon>
        <taxon>Basidiomycota</taxon>
        <taxon>Agaricomycotina</taxon>
        <taxon>Agaricomycetes</taxon>
        <taxon>Agaricomycetidae</taxon>
        <taxon>Agaricales</taxon>
        <taxon>Pleurotineae</taxon>
        <taxon>Stephanosporaceae</taxon>
        <taxon>Cristinia</taxon>
    </lineage>
</organism>
<protein>
    <submittedName>
        <fullName evidence="4">Uncharacterized protein</fullName>
    </submittedName>
</protein>
<feature type="compositionally biased region" description="Low complexity" evidence="2">
    <location>
        <begin position="8"/>
        <end position="19"/>
    </location>
</feature>
<name>A0A8K0UIK8_9AGAR</name>
<dbReference type="EMBL" id="JAEVFJ010000029">
    <property type="protein sequence ID" value="KAH8093295.1"/>
    <property type="molecule type" value="Genomic_DNA"/>
</dbReference>